<organism evidence="2 3">
    <name type="scientific">Albidovulum aquaemixtae</name>
    <dbReference type="NCBI Taxonomy" id="1542388"/>
    <lineage>
        <taxon>Bacteria</taxon>
        <taxon>Pseudomonadati</taxon>
        <taxon>Pseudomonadota</taxon>
        <taxon>Alphaproteobacteria</taxon>
        <taxon>Rhodobacterales</taxon>
        <taxon>Paracoccaceae</taxon>
        <taxon>Albidovulum</taxon>
    </lineage>
</organism>
<sequence length="309" mass="33791">MGERDGQLSDRAPVVLRSLLTLAIVVGLAGCSPATLPTRGAENPLLYDRREVAVASKIAMLVPGAFASADIFEPTEAWRDAGYAIVHYRFPGMDGLPLDHALTIDGAAETIVAFAKQHPDKKIRLLGYSTGGAVVIEAARRLEGRDLRAAAIAPAPEQAGGLPTLIRATVDIIGAAARAGSLDRDAVWEEYFRVLLFGRTGLSDPELARRSRQIVEALRDEIVVPDNVMSESHSRDLRRWRLTDVPPWLKTRTRFYVGREDPVFSLGQTLALARKAGNGKVYAYSQQGHLLFMTAPRIFDDVLQFFEGS</sequence>
<feature type="domain" description="AB hydrolase-1" evidence="1">
    <location>
        <begin position="61"/>
        <end position="297"/>
    </location>
</feature>
<dbReference type="InterPro" id="IPR029058">
    <property type="entry name" value="AB_hydrolase_fold"/>
</dbReference>
<dbReference type="OrthoDB" id="7650136at2"/>
<dbReference type="AlphaFoldDB" id="A0A2R8B6Z9"/>
<dbReference type="SUPFAM" id="SSF53474">
    <property type="entry name" value="alpha/beta-Hydrolases"/>
    <property type="match status" value="1"/>
</dbReference>
<keyword evidence="3" id="KW-1185">Reference proteome</keyword>
<dbReference type="InterPro" id="IPR000073">
    <property type="entry name" value="AB_hydrolase_1"/>
</dbReference>
<evidence type="ECO:0000259" key="1">
    <source>
        <dbReference type="Pfam" id="PF12697"/>
    </source>
</evidence>
<dbReference type="PROSITE" id="PS51257">
    <property type="entry name" value="PROKAR_LIPOPROTEIN"/>
    <property type="match status" value="1"/>
</dbReference>
<dbReference type="RefSeq" id="WP_108852678.1">
    <property type="nucleotide sequence ID" value="NZ_OMOQ01000001.1"/>
</dbReference>
<name>A0A2R8B6Z9_9RHOB</name>
<dbReference type="Proteomes" id="UP000244924">
    <property type="component" value="Unassembled WGS sequence"/>
</dbReference>
<proteinExistence type="predicted"/>
<dbReference type="EMBL" id="OMOQ01000001">
    <property type="protein sequence ID" value="SPH18346.1"/>
    <property type="molecule type" value="Genomic_DNA"/>
</dbReference>
<reference evidence="2 3" key="1">
    <citation type="submission" date="2018-03" db="EMBL/GenBank/DDBJ databases">
        <authorList>
            <person name="Keele B.F."/>
        </authorList>
    </citation>
    <scope>NUCLEOTIDE SEQUENCE [LARGE SCALE GENOMIC DNA]</scope>
    <source>
        <strain evidence="2 3">CECT 8626</strain>
    </source>
</reference>
<evidence type="ECO:0000313" key="3">
    <source>
        <dbReference type="Proteomes" id="UP000244924"/>
    </source>
</evidence>
<gene>
    <name evidence="2" type="ORF">DEA8626_01883</name>
</gene>
<dbReference type="Gene3D" id="3.40.50.1820">
    <property type="entry name" value="alpha/beta hydrolase"/>
    <property type="match status" value="1"/>
</dbReference>
<accession>A0A2R8B6Z9</accession>
<evidence type="ECO:0000313" key="2">
    <source>
        <dbReference type="EMBL" id="SPH18346.1"/>
    </source>
</evidence>
<dbReference type="Pfam" id="PF12697">
    <property type="entry name" value="Abhydrolase_6"/>
    <property type="match status" value="1"/>
</dbReference>
<protein>
    <recommendedName>
        <fullName evidence="1">AB hydrolase-1 domain-containing protein</fullName>
    </recommendedName>
</protein>